<dbReference type="PROSITE" id="PS50119">
    <property type="entry name" value="ZF_BBOX"/>
    <property type="match status" value="1"/>
</dbReference>
<sequence>MSVKKYLCGPCFEEKCEIEGVMFCRECDEPLCGHCKLDHAIIKVSKNHKMCDLADVPPQEVKELLKSLITCPNHGKEEVVYSCKYHNVT</sequence>
<protein>
    <recommendedName>
        <fullName evidence="2">B box-type domain-containing protein</fullName>
    </recommendedName>
</protein>
<dbReference type="Gene3D" id="3.30.160.60">
    <property type="entry name" value="Classic Zinc Finger"/>
    <property type="match status" value="1"/>
</dbReference>
<keyword evidence="4" id="KW-1185">Reference proteome</keyword>
<comment type="caution">
    <text evidence="3">The sequence shown here is derived from an EMBL/GenBank/DDBJ whole genome shotgun (WGS) entry which is preliminary data.</text>
</comment>
<keyword evidence="1" id="KW-0862">Zinc</keyword>
<accession>A0A9D4FQ17</accession>
<dbReference type="GO" id="GO:0008270">
    <property type="term" value="F:zinc ion binding"/>
    <property type="evidence" value="ECO:0007669"/>
    <property type="project" value="UniProtKB-KW"/>
</dbReference>
<reference evidence="3" key="2">
    <citation type="submission" date="2020-11" db="EMBL/GenBank/DDBJ databases">
        <authorList>
            <person name="McCartney M.A."/>
            <person name="Auch B."/>
            <person name="Kono T."/>
            <person name="Mallez S."/>
            <person name="Becker A."/>
            <person name="Gohl D.M."/>
            <person name="Silverstein K.A.T."/>
            <person name="Koren S."/>
            <person name="Bechman K.B."/>
            <person name="Herman A."/>
            <person name="Abrahante J.E."/>
            <person name="Garbe J."/>
        </authorList>
    </citation>
    <scope>NUCLEOTIDE SEQUENCE</scope>
    <source>
        <strain evidence="3">Duluth1</strain>
        <tissue evidence="3">Whole animal</tissue>
    </source>
</reference>
<evidence type="ECO:0000313" key="3">
    <source>
        <dbReference type="EMBL" id="KAH3802855.1"/>
    </source>
</evidence>
<evidence type="ECO:0000256" key="1">
    <source>
        <dbReference type="PROSITE-ProRule" id="PRU00024"/>
    </source>
</evidence>
<name>A0A9D4FQ17_DREPO</name>
<evidence type="ECO:0000313" key="4">
    <source>
        <dbReference type="Proteomes" id="UP000828390"/>
    </source>
</evidence>
<keyword evidence="1" id="KW-0863">Zinc-finger</keyword>
<feature type="domain" description="B box-type" evidence="2">
    <location>
        <begin position="11"/>
        <end position="53"/>
    </location>
</feature>
<evidence type="ECO:0000259" key="2">
    <source>
        <dbReference type="PROSITE" id="PS50119"/>
    </source>
</evidence>
<keyword evidence="1" id="KW-0479">Metal-binding</keyword>
<proteinExistence type="predicted"/>
<reference evidence="3" key="1">
    <citation type="journal article" date="2019" name="bioRxiv">
        <title>The Genome of the Zebra Mussel, Dreissena polymorpha: A Resource for Invasive Species Research.</title>
        <authorList>
            <person name="McCartney M.A."/>
            <person name="Auch B."/>
            <person name="Kono T."/>
            <person name="Mallez S."/>
            <person name="Zhang Y."/>
            <person name="Obille A."/>
            <person name="Becker A."/>
            <person name="Abrahante J.E."/>
            <person name="Garbe J."/>
            <person name="Badalamenti J.P."/>
            <person name="Herman A."/>
            <person name="Mangelson H."/>
            <person name="Liachko I."/>
            <person name="Sullivan S."/>
            <person name="Sone E.D."/>
            <person name="Koren S."/>
            <person name="Silverstein K.A.T."/>
            <person name="Beckman K.B."/>
            <person name="Gohl D.M."/>
        </authorList>
    </citation>
    <scope>NUCLEOTIDE SEQUENCE</scope>
    <source>
        <strain evidence="3">Duluth1</strain>
        <tissue evidence="3">Whole animal</tissue>
    </source>
</reference>
<gene>
    <name evidence="3" type="ORF">DPMN_156549</name>
</gene>
<dbReference type="EMBL" id="JAIWYP010000007">
    <property type="protein sequence ID" value="KAH3802855.1"/>
    <property type="molecule type" value="Genomic_DNA"/>
</dbReference>
<dbReference type="Proteomes" id="UP000828390">
    <property type="component" value="Unassembled WGS sequence"/>
</dbReference>
<organism evidence="3 4">
    <name type="scientific">Dreissena polymorpha</name>
    <name type="common">Zebra mussel</name>
    <name type="synonym">Mytilus polymorpha</name>
    <dbReference type="NCBI Taxonomy" id="45954"/>
    <lineage>
        <taxon>Eukaryota</taxon>
        <taxon>Metazoa</taxon>
        <taxon>Spiralia</taxon>
        <taxon>Lophotrochozoa</taxon>
        <taxon>Mollusca</taxon>
        <taxon>Bivalvia</taxon>
        <taxon>Autobranchia</taxon>
        <taxon>Heteroconchia</taxon>
        <taxon>Euheterodonta</taxon>
        <taxon>Imparidentia</taxon>
        <taxon>Neoheterodontei</taxon>
        <taxon>Myida</taxon>
        <taxon>Dreissenoidea</taxon>
        <taxon>Dreissenidae</taxon>
        <taxon>Dreissena</taxon>
    </lineage>
</organism>
<dbReference type="AlphaFoldDB" id="A0A9D4FQ17"/>
<dbReference type="InterPro" id="IPR000315">
    <property type="entry name" value="Znf_B-box"/>
</dbReference>